<reference evidence="2" key="1">
    <citation type="submission" date="2015-07" db="EMBL/GenBank/DDBJ databases">
        <authorList>
            <person name="Cajimat M.N.B."/>
            <person name="Milazzo M.L."/>
            <person name="Fulhorst C.F."/>
        </authorList>
    </citation>
    <scope>NUCLEOTIDE SEQUENCE</scope>
</reference>
<dbReference type="AlphaFoldDB" id="A0A166IGZ5"/>
<dbReference type="EMBL" id="KT347588">
    <property type="protein sequence ID" value="ANA10249.1"/>
    <property type="molecule type" value="mRNA"/>
</dbReference>
<dbReference type="PANTHER" id="PTHR11257:SF12">
    <property type="entry name" value="EJACULATORY BULB-SPECIFIC PROTEIN 3-RELATED"/>
    <property type="match status" value="1"/>
</dbReference>
<proteinExistence type="evidence at transcript level"/>
<name>A0A166IGZ5_9HEMI</name>
<dbReference type="InterPro" id="IPR036682">
    <property type="entry name" value="OS_D_A10/PebIII_sf"/>
</dbReference>
<feature type="chain" id="PRO_5007875270" evidence="1">
    <location>
        <begin position="20"/>
        <end position="132"/>
    </location>
</feature>
<organism evidence="2">
    <name type="scientific">Adelphocoris suturalis</name>
    <dbReference type="NCBI Taxonomy" id="323751"/>
    <lineage>
        <taxon>Eukaryota</taxon>
        <taxon>Metazoa</taxon>
        <taxon>Ecdysozoa</taxon>
        <taxon>Arthropoda</taxon>
        <taxon>Hexapoda</taxon>
        <taxon>Insecta</taxon>
        <taxon>Pterygota</taxon>
        <taxon>Neoptera</taxon>
        <taxon>Paraneoptera</taxon>
        <taxon>Hemiptera</taxon>
        <taxon>Heteroptera</taxon>
        <taxon>Panheteroptera</taxon>
        <taxon>Cimicomorpha</taxon>
        <taxon>Miridae</taxon>
        <taxon>Mirini</taxon>
        <taxon>Adelphocoris</taxon>
    </lineage>
</organism>
<dbReference type="SUPFAM" id="SSF100910">
    <property type="entry name" value="Chemosensory protein Csp2"/>
    <property type="match status" value="1"/>
</dbReference>
<evidence type="ECO:0000256" key="1">
    <source>
        <dbReference type="SAM" id="SignalP"/>
    </source>
</evidence>
<sequence>MVSKLSMVLLIGALADVWASELYTDKYDSIDIDEILNNDRMYKNYFNCVMGNGKCTPDGTELKAKIPEALQTECAKCSDKQKKGVEKVLRFLIKEKKDDYKLLEEKFDPEGVYRKKYEAQKKLVEEGKPIEY</sequence>
<protein>
    <submittedName>
        <fullName evidence="2">Chemosensory protein 7</fullName>
    </submittedName>
</protein>
<keyword evidence="1" id="KW-0732">Signal</keyword>
<accession>A0A166IGZ5</accession>
<dbReference type="Pfam" id="PF03392">
    <property type="entry name" value="OS-D"/>
    <property type="match status" value="1"/>
</dbReference>
<reference evidence="2" key="2">
    <citation type="journal article" date="2016" name="Comp. Biochem. Physiol. Part D Genomics Proteomics">
        <title>Odorant-binding and chemosensory proteins identified in the antennal transcriptome of Adelphocoris suturalis Jakovlev.</title>
        <authorList>
            <person name="Cui H.H."/>
            <person name="Gu S.H."/>
            <person name="Zhu X.Q."/>
            <person name="Wei Y."/>
            <person name="Liu H.W."/>
            <person name="Khalid H.D."/>
            <person name="Guo Y.Y."/>
            <person name="Zhang Y.J."/>
        </authorList>
    </citation>
    <scope>NUCLEOTIDE SEQUENCE</scope>
</reference>
<dbReference type="InterPro" id="IPR005055">
    <property type="entry name" value="A10/PebIII"/>
</dbReference>
<feature type="signal peptide" evidence="1">
    <location>
        <begin position="1"/>
        <end position="19"/>
    </location>
</feature>
<evidence type="ECO:0000313" key="2">
    <source>
        <dbReference type="EMBL" id="ANA10249.1"/>
    </source>
</evidence>
<dbReference type="PANTHER" id="PTHR11257">
    <property type="entry name" value="CHEMOSENSORY PROTEIN-RELATED"/>
    <property type="match status" value="1"/>
</dbReference>
<gene>
    <name evidence="2" type="primary">CSP7</name>
</gene>
<dbReference type="Gene3D" id="1.10.2080.10">
    <property type="entry name" value="Insect odorant-binding protein A10/Ejaculatory bulb-specific protein 3"/>
    <property type="match status" value="1"/>
</dbReference>